<gene>
    <name evidence="1" type="ORF">K3G42_004105</name>
</gene>
<protein>
    <submittedName>
        <fullName evidence="1">Uncharacterized protein</fullName>
    </submittedName>
</protein>
<organism evidence="1 2">
    <name type="scientific">Sphaerodactylus townsendi</name>
    <dbReference type="NCBI Taxonomy" id="933632"/>
    <lineage>
        <taxon>Eukaryota</taxon>
        <taxon>Metazoa</taxon>
        <taxon>Chordata</taxon>
        <taxon>Craniata</taxon>
        <taxon>Vertebrata</taxon>
        <taxon>Euteleostomi</taxon>
        <taxon>Lepidosauria</taxon>
        <taxon>Squamata</taxon>
        <taxon>Bifurcata</taxon>
        <taxon>Gekkota</taxon>
        <taxon>Sphaerodactylidae</taxon>
        <taxon>Sphaerodactylus</taxon>
    </lineage>
</organism>
<evidence type="ECO:0000313" key="1">
    <source>
        <dbReference type="EMBL" id="KAH7999032.1"/>
    </source>
</evidence>
<accession>A0ACB8F1Q4</accession>
<dbReference type="Proteomes" id="UP000827872">
    <property type="component" value="Linkage Group LG05"/>
</dbReference>
<comment type="caution">
    <text evidence="1">The sequence shown here is derived from an EMBL/GenBank/DDBJ whole genome shotgun (WGS) entry which is preliminary data.</text>
</comment>
<name>A0ACB8F1Q4_9SAUR</name>
<keyword evidence="2" id="KW-1185">Reference proteome</keyword>
<proteinExistence type="predicted"/>
<evidence type="ECO:0000313" key="2">
    <source>
        <dbReference type="Proteomes" id="UP000827872"/>
    </source>
</evidence>
<sequence length="142" mass="16038">MAVPLCPGRKPRASLPGHYYEGYLEKKAPWEKEYKKFWAGLRGLRLYFYYTNRAIQYVELLDLSDFVSLVDDDPPRTVAGWTVEEAKLTLRMRSQEVQLKVTLLGHEGILTSFAGKDNQKGEKIHRALLSAPTGPPNSDAGV</sequence>
<dbReference type="EMBL" id="CM037618">
    <property type="protein sequence ID" value="KAH7999032.1"/>
    <property type="molecule type" value="Genomic_DNA"/>
</dbReference>
<reference evidence="1" key="1">
    <citation type="submission" date="2021-08" db="EMBL/GenBank/DDBJ databases">
        <title>The first chromosome-level gecko genome reveals the dynamic sex chromosomes of Neotropical dwarf geckos (Sphaerodactylidae: Sphaerodactylus).</title>
        <authorList>
            <person name="Pinto B.J."/>
            <person name="Keating S.E."/>
            <person name="Gamble T."/>
        </authorList>
    </citation>
    <scope>NUCLEOTIDE SEQUENCE</scope>
    <source>
        <strain evidence="1">TG3544</strain>
    </source>
</reference>